<dbReference type="Proteomes" id="UP001187192">
    <property type="component" value="Unassembled WGS sequence"/>
</dbReference>
<organism evidence="1 2">
    <name type="scientific">Ficus carica</name>
    <name type="common">Common fig</name>
    <dbReference type="NCBI Taxonomy" id="3494"/>
    <lineage>
        <taxon>Eukaryota</taxon>
        <taxon>Viridiplantae</taxon>
        <taxon>Streptophyta</taxon>
        <taxon>Embryophyta</taxon>
        <taxon>Tracheophyta</taxon>
        <taxon>Spermatophyta</taxon>
        <taxon>Magnoliopsida</taxon>
        <taxon>eudicotyledons</taxon>
        <taxon>Gunneridae</taxon>
        <taxon>Pentapetalae</taxon>
        <taxon>rosids</taxon>
        <taxon>fabids</taxon>
        <taxon>Rosales</taxon>
        <taxon>Moraceae</taxon>
        <taxon>Ficeae</taxon>
        <taxon>Ficus</taxon>
    </lineage>
</organism>
<accession>A0AA87Z1F3</accession>
<comment type="caution">
    <text evidence="1">The sequence shown here is derived from an EMBL/GenBank/DDBJ whole genome shotgun (WGS) entry which is preliminary data.</text>
</comment>
<protein>
    <submittedName>
        <fullName evidence="1">Uncharacterized protein</fullName>
    </submittedName>
</protein>
<proteinExistence type="predicted"/>
<evidence type="ECO:0000313" key="2">
    <source>
        <dbReference type="Proteomes" id="UP001187192"/>
    </source>
</evidence>
<reference evidence="1" key="1">
    <citation type="submission" date="2023-07" db="EMBL/GenBank/DDBJ databases">
        <title>draft genome sequence of fig (Ficus carica).</title>
        <authorList>
            <person name="Takahashi T."/>
            <person name="Nishimura K."/>
        </authorList>
    </citation>
    <scope>NUCLEOTIDE SEQUENCE</scope>
</reference>
<gene>
    <name evidence="1" type="ORF">TIFTF001_001391</name>
</gene>
<dbReference type="AlphaFoldDB" id="A0AA87Z1F3"/>
<evidence type="ECO:0000313" key="1">
    <source>
        <dbReference type="EMBL" id="GMN26687.1"/>
    </source>
</evidence>
<keyword evidence="2" id="KW-1185">Reference proteome</keyword>
<sequence length="130" mass="14755">MSSRRHHHRCRHAYAFSRWIDRDKKPTRLHSLSSSLPLPLSPKLSSKLHKPRTPHLSPRGYVVLFQLRRFDLAVILDSSSNVAISPGSSIPAPAMATLSTIEVSHKKAYGEEIKLAAQELIDFYIIYKLL</sequence>
<name>A0AA87Z1F3_FICCA</name>
<dbReference type="EMBL" id="BTGU01000001">
    <property type="protein sequence ID" value="GMN26687.1"/>
    <property type="molecule type" value="Genomic_DNA"/>
</dbReference>